<dbReference type="HOGENOM" id="CLU_146603_3_0_6"/>
<dbReference type="EMBL" id="AM286415">
    <property type="protein sequence ID" value="CAL12357.1"/>
    <property type="molecule type" value="Genomic_DNA"/>
</dbReference>
<evidence type="ECO:0000313" key="1">
    <source>
        <dbReference type="EMBL" id="CAL12357.1"/>
    </source>
</evidence>
<sequence>MTKQYELSVKYINNEEGSVNVTVALSYPGISYGEILSINCCVDKIDGESLEYYESAAINKAKDALKQIASQL</sequence>
<accession>A1JQU5</accession>
<dbReference type="RefSeq" id="WP_011816453.1">
    <property type="nucleotide sequence ID" value="NC_008800.1"/>
</dbReference>
<evidence type="ECO:0000313" key="2">
    <source>
        <dbReference type="Proteomes" id="UP000000642"/>
    </source>
</evidence>
<dbReference type="Pfam" id="PF07041">
    <property type="entry name" value="DUF1327"/>
    <property type="match status" value="1"/>
</dbReference>
<dbReference type="Proteomes" id="UP000000642">
    <property type="component" value="Chromosome"/>
</dbReference>
<protein>
    <submittedName>
        <fullName evidence="1">Hypothetical phage protein</fullName>
    </submittedName>
</protein>
<dbReference type="PATRIC" id="fig|393305.7.peg.2460"/>
<reference evidence="1 2" key="1">
    <citation type="journal article" date="2006" name="PLoS Genet.">
        <title>The complete genome sequence and comparative genome analysis of the high pathogenicity Yersinia enterocolitica strain 8081.</title>
        <authorList>
            <person name="Thomson N.R."/>
            <person name="Howard S."/>
            <person name="Wren B.W."/>
            <person name="Holden M.T.G."/>
            <person name="Crossman L."/>
            <person name="Challis G.L."/>
            <person name="Churcher C."/>
            <person name="Mungall K."/>
            <person name="Brooks K."/>
            <person name="Chillingworth T."/>
            <person name="Feltwell T."/>
            <person name="Abdellah Z."/>
            <person name="Hauser H."/>
            <person name="Jagels K."/>
            <person name="Maddison M."/>
            <person name="Moule S."/>
            <person name="Sanders M."/>
            <person name="Whitehead S."/>
            <person name="Quail M.A."/>
            <person name="Dougan G."/>
            <person name="Parkhill J."/>
            <person name="Prentice M.B."/>
        </authorList>
    </citation>
    <scope>NUCLEOTIDE SEQUENCE [LARGE SCALE GENOMIC DNA]</scope>
    <source>
        <strain evidence="2">NCTC 13174 / 8081</strain>
    </source>
</reference>
<name>A1JQU5_YERE8</name>
<dbReference type="AlphaFoldDB" id="A1JQU5"/>
<organism evidence="1 2">
    <name type="scientific">Yersinia enterocolitica serotype O:8 / biotype 1B (strain NCTC 13174 / 8081)</name>
    <dbReference type="NCBI Taxonomy" id="393305"/>
    <lineage>
        <taxon>Bacteria</taxon>
        <taxon>Pseudomonadati</taxon>
        <taxon>Pseudomonadota</taxon>
        <taxon>Gammaproteobacteria</taxon>
        <taxon>Enterobacterales</taxon>
        <taxon>Yersiniaceae</taxon>
        <taxon>Yersinia</taxon>
    </lineage>
</organism>
<dbReference type="InterPro" id="IPR009759">
    <property type="entry name" value="Phage_ES18_Gp24"/>
</dbReference>
<dbReference type="KEGG" id="yen:YE2298"/>
<proteinExistence type="predicted"/>
<gene>
    <name evidence="1" type="ordered locus">YE2298</name>
</gene>